<reference evidence="5" key="1">
    <citation type="submission" date="2023-03" db="EMBL/GenBank/DDBJ databases">
        <authorList>
            <person name="Steffen K."/>
            <person name="Cardenas P."/>
        </authorList>
    </citation>
    <scope>NUCLEOTIDE SEQUENCE</scope>
</reference>
<keyword evidence="6" id="KW-1185">Reference proteome</keyword>
<feature type="domain" description="RRM" evidence="4">
    <location>
        <begin position="86"/>
        <end position="166"/>
    </location>
</feature>
<feature type="coiled-coil region" evidence="2">
    <location>
        <begin position="233"/>
        <end position="260"/>
    </location>
</feature>
<dbReference type="GO" id="GO:0007624">
    <property type="term" value="P:ultradian rhythm"/>
    <property type="evidence" value="ECO:0007669"/>
    <property type="project" value="InterPro"/>
</dbReference>
<protein>
    <submittedName>
        <fullName evidence="5">Ecto-NOX disulfide-thiol exchanger 1</fullName>
    </submittedName>
</protein>
<gene>
    <name evidence="5" type="ORF">GBAR_LOCUS5354</name>
</gene>
<dbReference type="Pfam" id="PF00076">
    <property type="entry name" value="RRM_1"/>
    <property type="match status" value="1"/>
</dbReference>
<dbReference type="SUPFAM" id="SSF54928">
    <property type="entry name" value="RNA-binding domain, RBD"/>
    <property type="match status" value="1"/>
</dbReference>
<keyword evidence="1" id="KW-0694">RNA-binding</keyword>
<dbReference type="InterPro" id="IPR000504">
    <property type="entry name" value="RRM_dom"/>
</dbReference>
<sequence>MTLIENAMHSLLMTLTTDTRLMIWSPLVGVVPVDPLPPLPPLPAMSGDETNQDPTTGVVVCGSVILIPTSPFDKKPNVRTKHGVCKTVFVGSLPDNATNKHLQDMFSRCGKVIDVRVSKGRNFGHVQFEQEEDVERALQLSGCRIRIGPSSSLTDTGRIHVDYAQPRSESEMSKRAESSEPLPYNGTNAGMISADLHGEDTFWVAAKNVKTWIERGNCNASTTNMFFGLISSCNTHSRKIAKKVKELEKEEKEFAAIRKTKCERLLKESKVVKEVLMAACAQRTAWDGFTKPQRKSINQWKDAAASLSEEMQTALDGEKDTSGGEEPAAKKVRVATPEPTPAYEVMMEDMKTEHAAALRKKETQIMQLNTLISQFKQKFPEEWEKAIGGEGGASNMEVKVEIGMEDGGDSKGDSLAAEAAVYAKLRSVLGSTTDEAKLSEFSEAEIAIITVLSTYLTVNPLGATMDEIAAYFNRYNPAVSGVYLESLLHRLPQVFQVGQQASGEEKKWWFLGFQTCCSQGQYAAMQESEQLAGANGSNPSSSS</sequence>
<dbReference type="Gene3D" id="3.30.70.330">
    <property type="match status" value="1"/>
</dbReference>
<dbReference type="InterPro" id="IPR012677">
    <property type="entry name" value="Nucleotide-bd_a/b_plait_sf"/>
</dbReference>
<evidence type="ECO:0000256" key="1">
    <source>
        <dbReference type="PROSITE-ProRule" id="PRU00176"/>
    </source>
</evidence>
<keyword evidence="2" id="KW-0175">Coiled coil</keyword>
<dbReference type="GO" id="GO:0009897">
    <property type="term" value="C:external side of plasma membrane"/>
    <property type="evidence" value="ECO:0007669"/>
    <property type="project" value="InterPro"/>
</dbReference>
<evidence type="ECO:0000313" key="5">
    <source>
        <dbReference type="EMBL" id="CAI8007734.1"/>
    </source>
</evidence>
<dbReference type="AlphaFoldDB" id="A0AA35W527"/>
<organism evidence="5 6">
    <name type="scientific">Geodia barretti</name>
    <name type="common">Barrett's horny sponge</name>
    <dbReference type="NCBI Taxonomy" id="519541"/>
    <lineage>
        <taxon>Eukaryota</taxon>
        <taxon>Metazoa</taxon>
        <taxon>Porifera</taxon>
        <taxon>Demospongiae</taxon>
        <taxon>Heteroscleromorpha</taxon>
        <taxon>Tetractinellida</taxon>
        <taxon>Astrophorina</taxon>
        <taxon>Geodiidae</taxon>
        <taxon>Geodia</taxon>
    </lineage>
</organism>
<dbReference type="EMBL" id="CASHTH010000799">
    <property type="protein sequence ID" value="CAI8007734.1"/>
    <property type="molecule type" value="Genomic_DNA"/>
</dbReference>
<evidence type="ECO:0000313" key="6">
    <source>
        <dbReference type="Proteomes" id="UP001174909"/>
    </source>
</evidence>
<dbReference type="PANTHER" id="PTHR16001:SF4">
    <property type="entry name" value="ECTO-NOX DISULFIDE-THIOL EXCHANGER 1-LIKE PROTEIN"/>
    <property type="match status" value="1"/>
</dbReference>
<dbReference type="GO" id="GO:0003723">
    <property type="term" value="F:RNA binding"/>
    <property type="evidence" value="ECO:0007669"/>
    <property type="project" value="UniProtKB-UniRule"/>
</dbReference>
<evidence type="ECO:0000256" key="3">
    <source>
        <dbReference type="SAM" id="MobiDB-lite"/>
    </source>
</evidence>
<accession>A0AA35W527</accession>
<dbReference type="PROSITE" id="PS50102">
    <property type="entry name" value="RRM"/>
    <property type="match status" value="1"/>
</dbReference>
<dbReference type="Proteomes" id="UP001174909">
    <property type="component" value="Unassembled WGS sequence"/>
</dbReference>
<dbReference type="PANTHER" id="PTHR16001">
    <property type="entry name" value="ECTO-NOX DISULFIDE-THIOL EXCHANGER"/>
    <property type="match status" value="1"/>
</dbReference>
<feature type="region of interest" description="Disordered" evidence="3">
    <location>
        <begin position="310"/>
        <end position="333"/>
    </location>
</feature>
<evidence type="ECO:0000259" key="4">
    <source>
        <dbReference type="PROSITE" id="PS50102"/>
    </source>
</evidence>
<comment type="caution">
    <text evidence="5">The sequence shown here is derived from an EMBL/GenBank/DDBJ whole genome shotgun (WGS) entry which is preliminary data.</text>
</comment>
<proteinExistence type="predicted"/>
<dbReference type="InterPro" id="IPR038876">
    <property type="entry name" value="ENOX"/>
</dbReference>
<evidence type="ECO:0000256" key="2">
    <source>
        <dbReference type="SAM" id="Coils"/>
    </source>
</evidence>
<dbReference type="GO" id="GO:0016491">
    <property type="term" value="F:oxidoreductase activity"/>
    <property type="evidence" value="ECO:0007669"/>
    <property type="project" value="InterPro"/>
</dbReference>
<name>A0AA35W527_GEOBA</name>
<dbReference type="SMART" id="SM00360">
    <property type="entry name" value="RRM"/>
    <property type="match status" value="1"/>
</dbReference>
<dbReference type="InterPro" id="IPR035979">
    <property type="entry name" value="RBD_domain_sf"/>
</dbReference>